<evidence type="ECO:0000259" key="1">
    <source>
        <dbReference type="Pfam" id="PF13175"/>
    </source>
</evidence>
<keyword evidence="4" id="KW-0378">Hydrolase</keyword>
<dbReference type="InterPro" id="IPR027417">
    <property type="entry name" value="P-loop_NTPase"/>
</dbReference>
<dbReference type="PANTHER" id="PTHR43581:SF4">
    <property type="entry name" value="ATP_GTP PHOSPHATASE"/>
    <property type="match status" value="1"/>
</dbReference>
<dbReference type="RefSeq" id="WP_097061166.1">
    <property type="nucleotide sequence ID" value="NZ_BMLC01000003.1"/>
</dbReference>
<dbReference type="InterPro" id="IPR051396">
    <property type="entry name" value="Bact_Antivir_Def_Nuclease"/>
</dbReference>
<dbReference type="GO" id="GO:0016887">
    <property type="term" value="F:ATP hydrolysis activity"/>
    <property type="evidence" value="ECO:0007669"/>
    <property type="project" value="InterPro"/>
</dbReference>
<dbReference type="GO" id="GO:0004519">
    <property type="term" value="F:endonuclease activity"/>
    <property type="evidence" value="ECO:0007669"/>
    <property type="project" value="UniProtKB-KW"/>
</dbReference>
<gene>
    <name evidence="4" type="ORF">SAMN06296378_2091</name>
</gene>
<feature type="domain" description="OLD protein-like TOPRIM" evidence="3">
    <location>
        <begin position="408"/>
        <end position="471"/>
    </location>
</feature>
<evidence type="ECO:0000313" key="4">
    <source>
        <dbReference type="EMBL" id="SOE69915.1"/>
    </source>
</evidence>
<dbReference type="OrthoDB" id="3237462at2"/>
<dbReference type="Gene3D" id="3.40.50.300">
    <property type="entry name" value="P-loop containing nucleotide triphosphate hydrolases"/>
    <property type="match status" value="2"/>
</dbReference>
<evidence type="ECO:0000313" key="5">
    <source>
        <dbReference type="Proteomes" id="UP000219440"/>
    </source>
</evidence>
<proteinExistence type="predicted"/>
<reference evidence="4 5" key="1">
    <citation type="submission" date="2017-09" db="EMBL/GenBank/DDBJ databases">
        <authorList>
            <person name="Ehlers B."/>
            <person name="Leendertz F.H."/>
        </authorList>
    </citation>
    <scope>NUCLEOTIDE SEQUENCE [LARGE SCALE GENOMIC DNA]</scope>
    <source>
        <strain evidence="4 5">CGMCC 1.05381</strain>
    </source>
</reference>
<name>A0A2C8ZVR8_9MICO</name>
<accession>A0A2C8ZVR8</accession>
<evidence type="ECO:0000259" key="2">
    <source>
        <dbReference type="Pfam" id="PF13304"/>
    </source>
</evidence>
<keyword evidence="5" id="KW-1185">Reference proteome</keyword>
<organism evidence="4 5">
    <name type="scientific">Salinibacterium xinjiangense</name>
    <dbReference type="NCBI Taxonomy" id="386302"/>
    <lineage>
        <taxon>Bacteria</taxon>
        <taxon>Bacillati</taxon>
        <taxon>Actinomycetota</taxon>
        <taxon>Actinomycetes</taxon>
        <taxon>Micrococcales</taxon>
        <taxon>Microbacteriaceae</taxon>
        <taxon>Salinibacterium</taxon>
    </lineage>
</organism>
<dbReference type="GO" id="GO:0005524">
    <property type="term" value="F:ATP binding"/>
    <property type="evidence" value="ECO:0007669"/>
    <property type="project" value="InterPro"/>
</dbReference>
<dbReference type="Pfam" id="PF13304">
    <property type="entry name" value="AAA_21"/>
    <property type="match status" value="1"/>
</dbReference>
<dbReference type="Proteomes" id="UP000219440">
    <property type="component" value="Unassembled WGS sequence"/>
</dbReference>
<dbReference type="CDD" id="cd01026">
    <property type="entry name" value="TOPRIM_OLD"/>
    <property type="match status" value="1"/>
</dbReference>
<dbReference type="InterPro" id="IPR034139">
    <property type="entry name" value="TOPRIM_OLD"/>
</dbReference>
<sequence length="647" mass="70902">MRIESVTLRNFQAFGPEPVTIALATDLTALIGTNGTGKTSACRALQRVFGVTNDERTVRVDDFHVAEGDEEATTRELQLEVMLSFRELDSDAQAVGVPEFFRRMAAEEDGHLKCRVVLQSTWTQDGTVDGAIETRILAVSVLRGPFDATHSHVLLASERSRVQVIYVPAARDGARQFASFLRGRLWNAARWSEALREKVSAASTDLDAAFHAEPPLQEIENALTRRWASLHGSGVHSQPRFRPIAPDFEQFLRNTELTFSPDHTTASRPATALSDGQRSLLHLSLVSSALELEASVGAPGSQLPFDAESAYLPALTIVLVEEPENSLAPFYLSRIVQELLELGQSARGQVVISSHSAAALTRVDPAKVRHFRTDGGSARVRALTLPVAADDAATYLREAVQAHPEIYFAKYVVLGEGASEEIVLPIIARAIGVDFDPAFIAMVPLGGRHTHHFWRLLNDLGIPHATLLDLDLGRAGGGAGRLRTAVKNLEALQVDALVNLPDLSSSDDITDELNSDIIQLVAIIEALKRLGVFFSVALDLDMSLLNKFPDAYKVLEPGERGPGTADPFDAVLGSGQASNTDWHWRPVADDDRERKLDDLRWYRYLFTNRSKPGTHIKAMSRIPHADFDQAPPSLLELVERVRSAVQP</sequence>
<protein>
    <submittedName>
        <fullName evidence="4">Predicted ATP-dependent endonuclease of the OLD family, contains P-loop ATPase and TOPRIM domains</fullName>
    </submittedName>
</protein>
<dbReference type="SUPFAM" id="SSF52540">
    <property type="entry name" value="P-loop containing nucleoside triphosphate hydrolases"/>
    <property type="match status" value="1"/>
</dbReference>
<dbReference type="InterPro" id="IPR041685">
    <property type="entry name" value="AAA_GajA/Old/RecF-like"/>
</dbReference>
<dbReference type="PANTHER" id="PTHR43581">
    <property type="entry name" value="ATP/GTP PHOSPHATASE"/>
    <property type="match status" value="1"/>
</dbReference>
<dbReference type="Pfam" id="PF20469">
    <property type="entry name" value="OLD-like_TOPRIM"/>
    <property type="match status" value="1"/>
</dbReference>
<evidence type="ECO:0000259" key="3">
    <source>
        <dbReference type="Pfam" id="PF20469"/>
    </source>
</evidence>
<dbReference type="InterPro" id="IPR003959">
    <property type="entry name" value="ATPase_AAA_core"/>
</dbReference>
<keyword evidence="4" id="KW-0540">Nuclease</keyword>
<feature type="domain" description="ATPase AAA-type core" evidence="2">
    <location>
        <begin position="180"/>
        <end position="358"/>
    </location>
</feature>
<dbReference type="AlphaFoldDB" id="A0A2C8ZVR8"/>
<dbReference type="Pfam" id="PF13175">
    <property type="entry name" value="AAA_15"/>
    <property type="match status" value="1"/>
</dbReference>
<dbReference type="EMBL" id="OCST01000004">
    <property type="protein sequence ID" value="SOE69915.1"/>
    <property type="molecule type" value="Genomic_DNA"/>
</dbReference>
<keyword evidence="4" id="KW-0255">Endonuclease</keyword>
<feature type="domain" description="Endonuclease GajA/Old nuclease/RecF-like AAA" evidence="1">
    <location>
        <begin position="1"/>
        <end position="83"/>
    </location>
</feature>